<keyword evidence="3" id="KW-1185">Reference proteome</keyword>
<feature type="compositionally biased region" description="Polar residues" evidence="1">
    <location>
        <begin position="143"/>
        <end position="158"/>
    </location>
</feature>
<evidence type="ECO:0000313" key="2">
    <source>
        <dbReference type="EMBL" id="KAH3873344.1"/>
    </source>
</evidence>
<comment type="caution">
    <text evidence="2">The sequence shown here is derived from an EMBL/GenBank/DDBJ whole genome shotgun (WGS) entry which is preliminary data.</text>
</comment>
<feature type="compositionally biased region" description="Polar residues" evidence="1">
    <location>
        <begin position="17"/>
        <end position="26"/>
    </location>
</feature>
<accession>A0A9D4RM11</accession>
<sequence length="164" mass="18847">MAESSNLQIVVDDETESLTSTGSNNDQNDRSRLHQIERVLSDKLEKVTARVQAFFDSFAEKSVNIQSKVHQFDNITQDLTQKLAAMNNQNNSYPNQFEMVNRETRQNQPLCSIHRLAQPMLTANRESHFSHDHSYSRNEPLTQRHMVSSSHSRNSNETFLLGQV</sequence>
<gene>
    <name evidence="2" type="ORF">DPMN_036578</name>
</gene>
<evidence type="ECO:0000313" key="3">
    <source>
        <dbReference type="Proteomes" id="UP000828390"/>
    </source>
</evidence>
<protein>
    <submittedName>
        <fullName evidence="2">Uncharacterized protein</fullName>
    </submittedName>
</protein>
<dbReference type="AlphaFoldDB" id="A0A9D4RM11"/>
<name>A0A9D4RM11_DREPO</name>
<proteinExistence type="predicted"/>
<feature type="region of interest" description="Disordered" evidence="1">
    <location>
        <begin position="1"/>
        <end position="29"/>
    </location>
</feature>
<reference evidence="2" key="2">
    <citation type="submission" date="2020-11" db="EMBL/GenBank/DDBJ databases">
        <authorList>
            <person name="McCartney M.A."/>
            <person name="Auch B."/>
            <person name="Kono T."/>
            <person name="Mallez S."/>
            <person name="Becker A."/>
            <person name="Gohl D.M."/>
            <person name="Silverstein K.A.T."/>
            <person name="Koren S."/>
            <person name="Bechman K.B."/>
            <person name="Herman A."/>
            <person name="Abrahante J.E."/>
            <person name="Garbe J."/>
        </authorList>
    </citation>
    <scope>NUCLEOTIDE SEQUENCE</scope>
    <source>
        <strain evidence="2">Duluth1</strain>
        <tissue evidence="2">Whole animal</tissue>
    </source>
</reference>
<feature type="region of interest" description="Disordered" evidence="1">
    <location>
        <begin position="143"/>
        <end position="164"/>
    </location>
</feature>
<organism evidence="2 3">
    <name type="scientific">Dreissena polymorpha</name>
    <name type="common">Zebra mussel</name>
    <name type="synonym">Mytilus polymorpha</name>
    <dbReference type="NCBI Taxonomy" id="45954"/>
    <lineage>
        <taxon>Eukaryota</taxon>
        <taxon>Metazoa</taxon>
        <taxon>Spiralia</taxon>
        <taxon>Lophotrochozoa</taxon>
        <taxon>Mollusca</taxon>
        <taxon>Bivalvia</taxon>
        <taxon>Autobranchia</taxon>
        <taxon>Heteroconchia</taxon>
        <taxon>Euheterodonta</taxon>
        <taxon>Imparidentia</taxon>
        <taxon>Neoheterodontei</taxon>
        <taxon>Myida</taxon>
        <taxon>Dreissenoidea</taxon>
        <taxon>Dreissenidae</taxon>
        <taxon>Dreissena</taxon>
    </lineage>
</organism>
<dbReference type="EMBL" id="JAIWYP010000002">
    <property type="protein sequence ID" value="KAH3873344.1"/>
    <property type="molecule type" value="Genomic_DNA"/>
</dbReference>
<dbReference type="Proteomes" id="UP000828390">
    <property type="component" value="Unassembled WGS sequence"/>
</dbReference>
<evidence type="ECO:0000256" key="1">
    <source>
        <dbReference type="SAM" id="MobiDB-lite"/>
    </source>
</evidence>
<reference evidence="2" key="1">
    <citation type="journal article" date="2019" name="bioRxiv">
        <title>The Genome of the Zebra Mussel, Dreissena polymorpha: A Resource for Invasive Species Research.</title>
        <authorList>
            <person name="McCartney M.A."/>
            <person name="Auch B."/>
            <person name="Kono T."/>
            <person name="Mallez S."/>
            <person name="Zhang Y."/>
            <person name="Obille A."/>
            <person name="Becker A."/>
            <person name="Abrahante J.E."/>
            <person name="Garbe J."/>
            <person name="Badalamenti J.P."/>
            <person name="Herman A."/>
            <person name="Mangelson H."/>
            <person name="Liachko I."/>
            <person name="Sullivan S."/>
            <person name="Sone E.D."/>
            <person name="Koren S."/>
            <person name="Silverstein K.A.T."/>
            <person name="Beckman K.B."/>
            <person name="Gohl D.M."/>
        </authorList>
    </citation>
    <scope>NUCLEOTIDE SEQUENCE</scope>
    <source>
        <strain evidence="2">Duluth1</strain>
        <tissue evidence="2">Whole animal</tissue>
    </source>
</reference>